<dbReference type="Gene3D" id="3.40.50.1820">
    <property type="entry name" value="alpha/beta hydrolase"/>
    <property type="match status" value="2"/>
</dbReference>
<dbReference type="EMBL" id="JANDBD010000002">
    <property type="protein sequence ID" value="MCP9271455.1"/>
    <property type="molecule type" value="Genomic_DNA"/>
</dbReference>
<proteinExistence type="predicted"/>
<evidence type="ECO:0000313" key="2">
    <source>
        <dbReference type="EMBL" id="MCP9271455.1"/>
    </source>
</evidence>
<feature type="domain" description="Peptidase S9 prolyl oligopeptidase catalytic" evidence="1">
    <location>
        <begin position="303"/>
        <end position="349"/>
    </location>
</feature>
<dbReference type="PANTHER" id="PTHR34853:SF1">
    <property type="entry name" value="LIPASE 5"/>
    <property type="match status" value="1"/>
</dbReference>
<comment type="caution">
    <text evidence="2">The sequence shown here is derived from an EMBL/GenBank/DDBJ whole genome shotgun (WGS) entry which is preliminary data.</text>
</comment>
<evidence type="ECO:0000259" key="1">
    <source>
        <dbReference type="Pfam" id="PF00326"/>
    </source>
</evidence>
<name>A0ABT1LYR0_9MYCO</name>
<dbReference type="InterPro" id="IPR001375">
    <property type="entry name" value="Peptidase_S9_cat"/>
</dbReference>
<protein>
    <submittedName>
        <fullName evidence="2">Lysophospholipase</fullName>
    </submittedName>
</protein>
<dbReference type="RefSeq" id="WP_255058505.1">
    <property type="nucleotide sequence ID" value="NZ_JANDBD010000002.1"/>
</dbReference>
<accession>A0ABT1LYR0</accession>
<dbReference type="InterPro" id="IPR005152">
    <property type="entry name" value="Lipase_secreted"/>
</dbReference>
<dbReference type="PIRSF" id="PIRSF029171">
    <property type="entry name" value="Esterase_LipA"/>
    <property type="match status" value="1"/>
</dbReference>
<dbReference type="PANTHER" id="PTHR34853">
    <property type="match status" value="1"/>
</dbReference>
<gene>
    <name evidence="2" type="ORF">NM203_04560</name>
</gene>
<dbReference type="Proteomes" id="UP001651690">
    <property type="component" value="Unassembled WGS sequence"/>
</dbReference>
<sequence>MPNWSELDATAYAGPISGGGALIESVPLDPAVSLPAASAAYRILYATTNAHDRPAVSTAALFLPVGAPPDGGWPVVAWAHGTVGLGDDCTPSALPRSDRDVEYLDHWLEQGYAVVASDYVGLGTPGLMSYLDTVSTAHSIVDSVVAGHATGLPLSPKWAVIGQSQGGAGALGTARYATEFSAGSGLDYRGAIATGTPAFIEEIVATAGPDLVVPPELGPIANAYAAYILAAFSDVRSDLNVDSVLTPVGRNAAVLAETACTRDLADALAQWRPNDFFAAPLASLSGVEQALADYMGIPTSGYDRPIFLGVGLQDRDVPPSSSFRLNDALVAAGQPVELHVYPDDDHSSAVLASMPDSTPFLQRLMS</sequence>
<dbReference type="InterPro" id="IPR029058">
    <property type="entry name" value="AB_hydrolase_fold"/>
</dbReference>
<dbReference type="Pfam" id="PF00326">
    <property type="entry name" value="Peptidase_S9"/>
    <property type="match status" value="1"/>
</dbReference>
<keyword evidence="3" id="KW-1185">Reference proteome</keyword>
<evidence type="ECO:0000313" key="3">
    <source>
        <dbReference type="Proteomes" id="UP001651690"/>
    </source>
</evidence>
<dbReference type="SUPFAM" id="SSF53474">
    <property type="entry name" value="alpha/beta-Hydrolases"/>
    <property type="match status" value="1"/>
</dbReference>
<reference evidence="2 3" key="1">
    <citation type="submission" date="2022-06" db="EMBL/GenBank/DDBJ databases">
        <title>Mycolicibacterium sp. CAU 1645 isolated from seawater.</title>
        <authorList>
            <person name="Kim W."/>
        </authorList>
    </citation>
    <scope>NUCLEOTIDE SEQUENCE [LARGE SCALE GENOMIC DNA]</scope>
    <source>
        <strain evidence="2 3">CAU 1645</strain>
    </source>
</reference>
<organism evidence="2 3">
    <name type="scientific">Mycolicibacterium arenosum</name>
    <dbReference type="NCBI Taxonomy" id="2952157"/>
    <lineage>
        <taxon>Bacteria</taxon>
        <taxon>Bacillati</taxon>
        <taxon>Actinomycetota</taxon>
        <taxon>Actinomycetes</taxon>
        <taxon>Mycobacteriales</taxon>
        <taxon>Mycobacteriaceae</taxon>
        <taxon>Mycolicibacterium</taxon>
    </lineage>
</organism>